<comment type="caution">
    <text evidence="2">The sequence shown here is derived from an EMBL/GenBank/DDBJ whole genome shotgun (WGS) entry which is preliminary data.</text>
</comment>
<dbReference type="OrthoDB" id="9155649at2"/>
<accession>A0A1X1EQN8</accession>
<reference evidence="2 3" key="1">
    <citation type="journal article" date="2017" name="Antonie Van Leeuwenhoek">
        <title>Phylogenomic resolution of the bacterial genus Pantoea and its relationship with Erwinia and Tatumella.</title>
        <authorList>
            <person name="Palmer M."/>
            <person name="Steenkamp E.T."/>
            <person name="Coetzee M.P."/>
            <person name="Chan W.Y."/>
            <person name="van Zyl E."/>
            <person name="De Maayer P."/>
            <person name="Coutinho T.A."/>
            <person name="Blom J."/>
            <person name="Smits T.H."/>
            <person name="Duffy B."/>
            <person name="Venter S.N."/>
        </authorList>
    </citation>
    <scope>NUCLEOTIDE SEQUENCE [LARGE SCALE GENOMIC DNA]</scope>
    <source>
        <strain evidence="2 3">LMG 2657</strain>
    </source>
</reference>
<sequence>MSDNNIIVPYSSTGTIRFSHAVPHPLTLPFNAVSSCWQLPVSLQPREPGKGPSSGSNRENDPPLQPQVTFKHQPRQAVKPRIHRPDAASRVLTPDQRQHSAKHPKIVAMKHRLTKKLENVGKAKKVLTTINERITHQLQNTTLAESLTPAETLLYRAAHEPGGMPALMAVLSDNGRQQIARAKKRHHPLSSAGEIAKITTRRQLNESDSHYVLRLMQNPDLLQRDISMLSGVSAQDLRYRPEFKILSPEGEEAQAATPQQENESGPAYVRRIYPLYPDLCEDDFCVLAGMDIRRLRKLWMFKSFTKAATSAMQLTRQLKDETPLEYARRLHTLYPRLTPHELSAIARMDENDLRQRAEFKTLSEAGQRAFATQFRRDDESPLQCAIRLFRANPDLTLDDISYISGMSEPNLRQRPEFKELTPAAEIAQQTTRRQDGESNHAYAVRLLTGHPHLKPTEICVVVGVSEQNLRQWPEFIPLTDTAKEAGKATPQQDKETPMDWAVRLHKDHPGLTIPELSSITKASGSALRKRPEFRDIVDSNKKAMRRKKTAPVPRLPQPRPVKTHAASHHLLEANNRLKN</sequence>
<dbReference type="RefSeq" id="WP_084871964.1">
    <property type="nucleotide sequence ID" value="NZ_MLJI01000001.1"/>
</dbReference>
<evidence type="ECO:0000313" key="2">
    <source>
        <dbReference type="EMBL" id="ORM92174.1"/>
    </source>
</evidence>
<dbReference type="Proteomes" id="UP000193749">
    <property type="component" value="Unassembled WGS sequence"/>
</dbReference>
<evidence type="ECO:0000256" key="1">
    <source>
        <dbReference type="SAM" id="MobiDB-lite"/>
    </source>
</evidence>
<keyword evidence="3" id="KW-1185">Reference proteome</keyword>
<feature type="region of interest" description="Disordered" evidence="1">
    <location>
        <begin position="43"/>
        <end position="103"/>
    </location>
</feature>
<gene>
    <name evidence="2" type="ORF">HA50_01910</name>
</gene>
<proteinExistence type="predicted"/>
<dbReference type="EMBL" id="MLJI01000001">
    <property type="protein sequence ID" value="ORM92174.1"/>
    <property type="molecule type" value="Genomic_DNA"/>
</dbReference>
<dbReference type="AlphaFoldDB" id="A0A1X1EQN8"/>
<evidence type="ECO:0000313" key="3">
    <source>
        <dbReference type="Proteomes" id="UP000193749"/>
    </source>
</evidence>
<feature type="region of interest" description="Disordered" evidence="1">
    <location>
        <begin position="540"/>
        <end position="579"/>
    </location>
</feature>
<feature type="compositionally biased region" description="Basic residues" evidence="1">
    <location>
        <begin position="72"/>
        <end position="82"/>
    </location>
</feature>
<organism evidence="2 3">
    <name type="scientific">Pantoea cypripedii</name>
    <name type="common">Pectobacterium cypripedii</name>
    <name type="synonym">Erwinia cypripedii</name>
    <dbReference type="NCBI Taxonomy" id="55209"/>
    <lineage>
        <taxon>Bacteria</taxon>
        <taxon>Pseudomonadati</taxon>
        <taxon>Pseudomonadota</taxon>
        <taxon>Gammaproteobacteria</taxon>
        <taxon>Enterobacterales</taxon>
        <taxon>Erwiniaceae</taxon>
        <taxon>Pantoea</taxon>
    </lineage>
</organism>
<protein>
    <submittedName>
        <fullName evidence="2">Uncharacterized protein</fullName>
    </submittedName>
</protein>
<name>A0A1X1EQN8_PANCY</name>